<proteinExistence type="predicted"/>
<accession>A0A1Z3U2C1</accession>
<keyword evidence="2" id="KW-0732">Signal</keyword>
<organism evidence="4 5">
    <name type="scientific">Staphylococcus pettenkoferi</name>
    <dbReference type="NCBI Taxonomy" id="170573"/>
    <lineage>
        <taxon>Bacteria</taxon>
        <taxon>Bacillati</taxon>
        <taxon>Bacillota</taxon>
        <taxon>Bacilli</taxon>
        <taxon>Bacillales</taxon>
        <taxon>Staphylococcaceae</taxon>
        <taxon>Staphylococcus</taxon>
    </lineage>
</organism>
<name>A0A1Z3U2C1_9STAP</name>
<evidence type="ECO:0000313" key="5">
    <source>
        <dbReference type="Proteomes" id="UP000235748"/>
    </source>
</evidence>
<dbReference type="EMBL" id="PNGG01000007">
    <property type="protein sequence ID" value="PMC17423.1"/>
    <property type="molecule type" value="Genomic_DNA"/>
</dbReference>
<protein>
    <submittedName>
        <fullName evidence="4">Peptidase</fullName>
    </submittedName>
</protein>
<evidence type="ECO:0000259" key="3">
    <source>
        <dbReference type="Pfam" id="PF03413"/>
    </source>
</evidence>
<dbReference type="RefSeq" id="WP_002472340.1">
    <property type="nucleotide sequence ID" value="NZ_CP022096.2"/>
</dbReference>
<dbReference type="KEGG" id="spet:CEP67_08990"/>
<dbReference type="PROSITE" id="PS51257">
    <property type="entry name" value="PROKAR_LIPOPROTEIN"/>
    <property type="match status" value="1"/>
</dbReference>
<feature type="region of interest" description="Disordered" evidence="1">
    <location>
        <begin position="89"/>
        <end position="123"/>
    </location>
</feature>
<dbReference type="Gene3D" id="3.10.450.40">
    <property type="match status" value="2"/>
</dbReference>
<feature type="signal peptide" evidence="2">
    <location>
        <begin position="1"/>
        <end position="20"/>
    </location>
</feature>
<feature type="compositionally biased region" description="Basic and acidic residues" evidence="1">
    <location>
        <begin position="92"/>
        <end position="123"/>
    </location>
</feature>
<dbReference type="Pfam" id="PF03413">
    <property type="entry name" value="PepSY"/>
    <property type="match status" value="1"/>
</dbReference>
<dbReference type="AlphaFoldDB" id="A0A1Z3U2C1"/>
<gene>
    <name evidence="4" type="ORF">CJ235_10425</name>
</gene>
<sequence length="193" mass="21680">MKFKMSALLLSSAVLLGACGGNGSADSSDDNSKSNNTDNAHKSSIALKDVSTDPKDAIKKAQNIYKDEKLKKISFEKEHGDWAYKVEQQNAQKREESEVVINDKDQKVASKEKETDESNSTKKEFDYNDMKSYKDAIKAGQKKFDGEIGEWSLHRSDDKGKFVYDMDLKKGKEKHEITVDAKTGKVLSDERDD</sequence>
<reference evidence="4 5" key="1">
    <citation type="submission" date="2017-09" db="EMBL/GenBank/DDBJ databases">
        <title>Bacterial strain isolated from the female urinary microbiota.</title>
        <authorList>
            <person name="Thomas-White K."/>
            <person name="Kumar N."/>
            <person name="Forster S."/>
            <person name="Putonti C."/>
            <person name="Lawley T."/>
            <person name="Wolfe A.J."/>
        </authorList>
    </citation>
    <scope>NUCLEOTIDE SEQUENCE [LARGE SCALE GENOMIC DNA]</scope>
    <source>
        <strain evidence="4 5">UMB0834</strain>
    </source>
</reference>
<dbReference type="Proteomes" id="UP000235748">
    <property type="component" value="Unassembled WGS sequence"/>
</dbReference>
<evidence type="ECO:0000256" key="2">
    <source>
        <dbReference type="SAM" id="SignalP"/>
    </source>
</evidence>
<dbReference type="GeneID" id="42043965"/>
<evidence type="ECO:0000313" key="4">
    <source>
        <dbReference type="EMBL" id="PMC17423.1"/>
    </source>
</evidence>
<evidence type="ECO:0000256" key="1">
    <source>
        <dbReference type="SAM" id="MobiDB-lite"/>
    </source>
</evidence>
<feature type="domain" description="PepSY" evidence="3">
    <location>
        <begin position="132"/>
        <end position="190"/>
    </location>
</feature>
<comment type="caution">
    <text evidence="4">The sequence shown here is derived from an EMBL/GenBank/DDBJ whole genome shotgun (WGS) entry which is preliminary data.</text>
</comment>
<feature type="chain" id="PRO_5039551406" evidence="2">
    <location>
        <begin position="21"/>
        <end position="193"/>
    </location>
</feature>
<dbReference type="STRING" id="170573.GCA_001076995_00859"/>
<dbReference type="InterPro" id="IPR025711">
    <property type="entry name" value="PepSY"/>
</dbReference>
<feature type="region of interest" description="Disordered" evidence="1">
    <location>
        <begin position="21"/>
        <end position="53"/>
    </location>
</feature>